<gene>
    <name evidence="10 11" type="primary">LOC109474166</name>
</gene>
<keyword evidence="3 7" id="KW-0812">Transmembrane</keyword>
<dbReference type="Gene3D" id="1.20.1250.20">
    <property type="entry name" value="MFS general substrate transporter like domains"/>
    <property type="match status" value="3"/>
</dbReference>
<feature type="transmembrane region" description="Helical" evidence="7">
    <location>
        <begin position="417"/>
        <end position="439"/>
    </location>
</feature>
<proteinExistence type="inferred from homology"/>
<protein>
    <submittedName>
        <fullName evidence="10 11">Major facilitator superfamily domain-containing protein 6-like</fullName>
    </submittedName>
</protein>
<feature type="transmembrane region" description="Helical" evidence="7">
    <location>
        <begin position="258"/>
        <end position="277"/>
    </location>
</feature>
<feature type="compositionally biased region" description="Basic and acidic residues" evidence="6">
    <location>
        <begin position="1"/>
        <end position="29"/>
    </location>
</feature>
<keyword evidence="5 7" id="KW-0472">Membrane</keyword>
<feature type="transmembrane region" description="Helical" evidence="7">
    <location>
        <begin position="292"/>
        <end position="311"/>
    </location>
</feature>
<accession>A0A6P4Z7T1</accession>
<keyword evidence="9" id="KW-1185">Reference proteome</keyword>
<dbReference type="SUPFAM" id="SSF103473">
    <property type="entry name" value="MFS general substrate transporter"/>
    <property type="match status" value="1"/>
</dbReference>
<evidence type="ECO:0000313" key="10">
    <source>
        <dbReference type="RefSeq" id="XP_019629974.1"/>
    </source>
</evidence>
<sequence>MSAMDKSDLVSPQEKETKMAETVEDRGNEITDGAKTAETTKDSGNETSDQKTICGHCPEVDKDLLVSKSFYFLFFSAYGSLFPLLAVYFKQLGMSATESGVLMGIRPFVEFCSCLLWGVVADRWRKGKAVLLFSLACWVAFTSSIALVTPKDVPCLNDTDESSDYEDLWGEDLTTSLPNLEATTTETAATTHSSRVSRAALLAQNPFKFAHLETAFWTLLVLIVCGEFFSAPAITMADSATLGYLGNEVDRYGHQRMFGSLGWGLAMFIIGIILDHIGRHTDYFNTDCDKPGVYTVCFVTFAVLMCCALFVSTQFRFRYHQDEETIPLSDFTKHKSSEEKADKMRCNRVRRDSFKETPATEAFPFDSAVMPTNSKEVFAILCDARHGSVLFVAWVLGFGSGLVFTFLFWHLHDLGGTHILFGIASALNHISEVTAYLLSYWLISNLGHVKILCLGLAGTVVRFVTYSFLTNPWLVLPLELLQGVTHAAIWAACTSYIGQTTPPGLRASAQGILQGVHHGLGRGCGSVIGGVLVHHFGADVTFCAFGTTSFLVLVLFGALHWFILGRRATAKEKDPMPAKYMLSIATMTSPVTQLVHPQLGNDVVIY</sequence>
<keyword evidence="4 7" id="KW-1133">Transmembrane helix</keyword>
<evidence type="ECO:0000256" key="6">
    <source>
        <dbReference type="SAM" id="MobiDB-lite"/>
    </source>
</evidence>
<dbReference type="RefSeq" id="XP_019629975.1">
    <property type="nucleotide sequence ID" value="XM_019774416.1"/>
</dbReference>
<comment type="similarity">
    <text evidence="2">Belongs to the major facilitator superfamily. MFSD6 family.</text>
</comment>
<dbReference type="CDD" id="cd17335">
    <property type="entry name" value="MFS_MFSD6"/>
    <property type="match status" value="1"/>
</dbReference>
<evidence type="ECO:0000256" key="1">
    <source>
        <dbReference type="ARBA" id="ARBA00004141"/>
    </source>
</evidence>
<dbReference type="OrthoDB" id="5989317at2759"/>
<evidence type="ECO:0000256" key="7">
    <source>
        <dbReference type="SAM" id="Phobius"/>
    </source>
</evidence>
<feature type="transmembrane region" description="Helical" evidence="7">
    <location>
        <begin position="101"/>
        <end position="120"/>
    </location>
</feature>
<comment type="subcellular location">
    <subcellularLocation>
        <location evidence="1">Membrane</location>
        <topology evidence="1">Multi-pass membrane protein</topology>
    </subcellularLocation>
</comment>
<feature type="transmembrane region" description="Helical" evidence="7">
    <location>
        <begin position="451"/>
        <end position="469"/>
    </location>
</feature>
<dbReference type="AlphaFoldDB" id="A0A6P4Z7T1"/>
<feature type="domain" description="Major facilitator superfamily associated" evidence="8">
    <location>
        <begin position="68"/>
        <end position="543"/>
    </location>
</feature>
<feature type="transmembrane region" description="Helical" evidence="7">
    <location>
        <begin position="70"/>
        <end position="89"/>
    </location>
</feature>
<dbReference type="InterPro" id="IPR024989">
    <property type="entry name" value="MFS_assoc_dom"/>
</dbReference>
<dbReference type="InterPro" id="IPR036259">
    <property type="entry name" value="MFS_trans_sf"/>
</dbReference>
<evidence type="ECO:0000256" key="2">
    <source>
        <dbReference type="ARBA" id="ARBA00005241"/>
    </source>
</evidence>
<evidence type="ECO:0000259" key="8">
    <source>
        <dbReference type="Pfam" id="PF12832"/>
    </source>
</evidence>
<dbReference type="KEGG" id="bbel:109474166"/>
<dbReference type="InterPro" id="IPR051717">
    <property type="entry name" value="MFS_MFSD6"/>
</dbReference>
<feature type="transmembrane region" description="Helical" evidence="7">
    <location>
        <begin position="215"/>
        <end position="237"/>
    </location>
</feature>
<evidence type="ECO:0000256" key="3">
    <source>
        <dbReference type="ARBA" id="ARBA00022692"/>
    </source>
</evidence>
<reference evidence="10 11" key="1">
    <citation type="submission" date="2025-04" db="UniProtKB">
        <authorList>
            <consortium name="RefSeq"/>
        </authorList>
    </citation>
    <scope>IDENTIFICATION</scope>
    <source>
        <tissue evidence="10 11">Gonad</tissue>
    </source>
</reference>
<dbReference type="PANTHER" id="PTHR16172">
    <property type="entry name" value="MAJOR FACILITATOR SUPERFAMILY DOMAIN-CONTAINING PROTEIN 6-LIKE"/>
    <property type="match status" value="1"/>
</dbReference>
<feature type="region of interest" description="Disordered" evidence="6">
    <location>
        <begin position="1"/>
        <end position="48"/>
    </location>
</feature>
<evidence type="ECO:0000313" key="11">
    <source>
        <dbReference type="RefSeq" id="XP_019629975.1"/>
    </source>
</evidence>
<evidence type="ECO:0000313" key="9">
    <source>
        <dbReference type="Proteomes" id="UP000515135"/>
    </source>
</evidence>
<dbReference type="RefSeq" id="XP_019629974.1">
    <property type="nucleotide sequence ID" value="XM_019774415.1"/>
</dbReference>
<evidence type="ECO:0000256" key="5">
    <source>
        <dbReference type="ARBA" id="ARBA00023136"/>
    </source>
</evidence>
<organism evidence="9 10">
    <name type="scientific">Branchiostoma belcheri</name>
    <name type="common">Amphioxus</name>
    <dbReference type="NCBI Taxonomy" id="7741"/>
    <lineage>
        <taxon>Eukaryota</taxon>
        <taxon>Metazoa</taxon>
        <taxon>Chordata</taxon>
        <taxon>Cephalochordata</taxon>
        <taxon>Leptocardii</taxon>
        <taxon>Amphioxiformes</taxon>
        <taxon>Branchiostomatidae</taxon>
        <taxon>Branchiostoma</taxon>
    </lineage>
</organism>
<dbReference type="Proteomes" id="UP000515135">
    <property type="component" value="Unplaced"/>
</dbReference>
<dbReference type="GO" id="GO:0005886">
    <property type="term" value="C:plasma membrane"/>
    <property type="evidence" value="ECO:0007669"/>
    <property type="project" value="TreeGrafter"/>
</dbReference>
<dbReference type="PANTHER" id="PTHR16172:SF2">
    <property type="entry name" value="MAJOR FACILITATOR SUPERFAMILY DOMAIN-CONTAINING PROTEIN 6"/>
    <property type="match status" value="1"/>
</dbReference>
<name>A0A6P4Z7T1_BRABE</name>
<dbReference type="Pfam" id="PF12832">
    <property type="entry name" value="MFS_1_like"/>
    <property type="match status" value="1"/>
</dbReference>
<evidence type="ECO:0000256" key="4">
    <source>
        <dbReference type="ARBA" id="ARBA00022989"/>
    </source>
</evidence>
<feature type="transmembrane region" description="Helical" evidence="7">
    <location>
        <begin position="129"/>
        <end position="148"/>
    </location>
</feature>
<feature type="transmembrane region" description="Helical" evidence="7">
    <location>
        <begin position="389"/>
        <end position="411"/>
    </location>
</feature>
<dbReference type="GeneID" id="109474166"/>
<feature type="transmembrane region" description="Helical" evidence="7">
    <location>
        <begin position="544"/>
        <end position="564"/>
    </location>
</feature>